<keyword evidence="1" id="KW-0812">Transmembrane</keyword>
<name>A0A2Z4HG95_9EUKA</name>
<feature type="transmembrane region" description="Helical" evidence="1">
    <location>
        <begin position="95"/>
        <end position="127"/>
    </location>
</feature>
<feature type="transmembrane region" description="Helical" evidence="1">
    <location>
        <begin position="65"/>
        <end position="89"/>
    </location>
</feature>
<gene>
    <name evidence="2" type="primary">orf23</name>
</gene>
<keyword evidence="2" id="KW-0934">Plastid</keyword>
<accession>A0A2Z4HG95</accession>
<reference evidence="2" key="1">
    <citation type="journal article" date="2018" name="Adv. Bot. Res.">
        <title>Chapter Four - Comparative Plastid Genomics of Glaucophytes species.</title>
        <authorList>
            <person name="Reyes-Prieto A."/>
            <person name="Russell S."/>
            <person name="Figueroa-Martinez F."/>
            <person name="Jackson C."/>
        </authorList>
    </citation>
    <scope>NUCLEOTIDE SEQUENCE</scope>
    <source>
        <strain evidence="2">NIES-764</strain>
    </source>
</reference>
<geneLocation type="plastid" evidence="2"/>
<dbReference type="EMBL" id="MG601102">
    <property type="protein sequence ID" value="AWW13673.1"/>
    <property type="molecule type" value="Genomic_DNA"/>
</dbReference>
<organism evidence="2">
    <name type="scientific">Cyanophora sudae</name>
    <dbReference type="NCBI Taxonomy" id="1522369"/>
    <lineage>
        <taxon>Eukaryota</taxon>
        <taxon>Glaucocystophyceae</taxon>
        <taxon>Cyanophorales</taxon>
        <taxon>Cyanophoraceae</taxon>
        <taxon>Cyanophora</taxon>
    </lineage>
</organism>
<sequence length="161" mass="19426">MNKSKIDNQILKLKTKFAFFKKKLKIFILKIKLINLKRKLWNKSILSMLQTTFLPKKEIIKLCKLLIRFTTISVCILFLIDLVSHYIAVPFLKKFIQFIFIILNFLFELFLQLINYVYTLGYILYFLFDFSLEIFLKILLVFIKVFLNGLKYIFDIIKNLF</sequence>
<keyword evidence="1" id="KW-0472">Membrane</keyword>
<dbReference type="GeneID" id="37543768"/>
<dbReference type="RefSeq" id="YP_009504525.1">
    <property type="nucleotide sequence ID" value="NC_038215.1"/>
</dbReference>
<evidence type="ECO:0000313" key="2">
    <source>
        <dbReference type="EMBL" id="AWW13673.1"/>
    </source>
</evidence>
<keyword evidence="1" id="KW-1133">Transmembrane helix</keyword>
<dbReference type="AlphaFoldDB" id="A0A2Z4HG95"/>
<protein>
    <recommendedName>
        <fullName evidence="3">Transmembrane protein</fullName>
    </recommendedName>
</protein>
<proteinExistence type="predicted"/>
<evidence type="ECO:0000256" key="1">
    <source>
        <dbReference type="SAM" id="Phobius"/>
    </source>
</evidence>
<evidence type="ECO:0008006" key="3">
    <source>
        <dbReference type="Google" id="ProtNLM"/>
    </source>
</evidence>